<keyword evidence="1 4" id="KW-0378">Hydrolase</keyword>
<comment type="cofactor">
    <cofactor evidence="4">
        <name>Mn(2+)</name>
        <dbReference type="ChEBI" id="CHEBI:29035"/>
    </cofactor>
</comment>
<dbReference type="EC" id="3.1.3.11" evidence="4"/>
<dbReference type="GO" id="GO:0042132">
    <property type="term" value="F:fructose 1,6-bisphosphate 1-phosphatase activity"/>
    <property type="evidence" value="ECO:0007669"/>
    <property type="project" value="UniProtKB-UniRule"/>
</dbReference>
<organism evidence="5 6">
    <name type="scientific">Coprobacillus cateniformis</name>
    <dbReference type="NCBI Taxonomy" id="100884"/>
    <lineage>
        <taxon>Bacteria</taxon>
        <taxon>Bacillati</taxon>
        <taxon>Bacillota</taxon>
        <taxon>Erysipelotrichia</taxon>
        <taxon>Erysipelotrichales</taxon>
        <taxon>Coprobacillaceae</taxon>
        <taxon>Coprobacillus</taxon>
    </lineage>
</organism>
<dbReference type="HOGENOM" id="CLU_028392_2_0_9"/>
<dbReference type="STRING" id="100884.GCA_000269565_01187"/>
<dbReference type="EMBL" id="ADKX01000007">
    <property type="protein sequence ID" value="EFW06293.1"/>
    <property type="molecule type" value="Genomic_DNA"/>
</dbReference>
<evidence type="ECO:0000256" key="3">
    <source>
        <dbReference type="ARBA" id="ARBA00023277"/>
    </source>
</evidence>
<reference evidence="5 6" key="1">
    <citation type="submission" date="2010-12" db="EMBL/GenBank/DDBJ databases">
        <title>The Genome Sequence of Coprobacillus sp. strain 29_1.</title>
        <authorList>
            <consortium name="The Broad Institute Genome Sequencing Platform"/>
            <person name="Earl A."/>
            <person name="Ward D."/>
            <person name="Feldgarden M."/>
            <person name="Gevers D."/>
            <person name="Daigneault M."/>
            <person name="Sibley C.D."/>
            <person name="White A."/>
            <person name="Strauss J."/>
            <person name="Allen-Vercoe E."/>
            <person name="Young S.K."/>
            <person name="Zeng Q."/>
            <person name="Gargeya S."/>
            <person name="Fitzgerald M."/>
            <person name="Haas B."/>
            <person name="Abouelleil A."/>
            <person name="Alvarado L."/>
            <person name="Arachchi H.M."/>
            <person name="Berlin A."/>
            <person name="Brown A."/>
            <person name="Chapman S.B."/>
            <person name="Chen Z."/>
            <person name="Dunbar C."/>
            <person name="Freedman E."/>
            <person name="Gearin G."/>
            <person name="Gellesch M."/>
            <person name="Goldberg J."/>
            <person name="Griggs A."/>
            <person name="Gujja S."/>
            <person name="Heilman E."/>
            <person name="Heiman D."/>
            <person name="Howarth C."/>
            <person name="Larson L."/>
            <person name="Lui A."/>
            <person name="MacDonald P.J.P."/>
            <person name="Mehta T."/>
            <person name="Montmayeur A."/>
            <person name="Murphy C."/>
            <person name="Neiman D."/>
            <person name="Pearson M."/>
            <person name="Priest M."/>
            <person name="Roberts A."/>
            <person name="Saif S."/>
            <person name="Shea T."/>
            <person name="Shenoy N."/>
            <person name="Sisk P."/>
            <person name="Stolte C."/>
            <person name="Sykes S."/>
            <person name="White J."/>
            <person name="Yandava C."/>
            <person name="Nusbaum C."/>
            <person name="Birren B."/>
        </authorList>
    </citation>
    <scope>NUCLEOTIDE SEQUENCE [LARGE SCALE GENOMIC DNA]</scope>
    <source>
        <strain evidence="5 6">29_1</strain>
    </source>
</reference>
<dbReference type="GO" id="GO:0006094">
    <property type="term" value="P:gluconeogenesis"/>
    <property type="evidence" value="ECO:0007669"/>
    <property type="project" value="UniProtKB-UniRule"/>
</dbReference>
<dbReference type="GeneID" id="78229068"/>
<evidence type="ECO:0000313" key="5">
    <source>
        <dbReference type="EMBL" id="EFW06293.1"/>
    </source>
</evidence>
<comment type="catalytic activity">
    <reaction evidence="4">
        <text>beta-D-fructose 1,6-bisphosphate + H2O = beta-D-fructose 6-phosphate + phosphate</text>
        <dbReference type="Rhea" id="RHEA:11064"/>
        <dbReference type="ChEBI" id="CHEBI:15377"/>
        <dbReference type="ChEBI" id="CHEBI:32966"/>
        <dbReference type="ChEBI" id="CHEBI:43474"/>
        <dbReference type="ChEBI" id="CHEBI:57634"/>
        <dbReference type="EC" id="3.1.3.11"/>
    </reaction>
</comment>
<dbReference type="Pfam" id="PF06874">
    <property type="entry name" value="FBPase_2"/>
    <property type="match status" value="1"/>
</dbReference>
<protein>
    <recommendedName>
        <fullName evidence="4">Fructose-1,6-bisphosphatase class 3</fullName>
        <shortName evidence="4">FBPase class 3</shortName>
        <ecNumber evidence="4">3.1.3.11</ecNumber>
    </recommendedName>
    <alternativeName>
        <fullName evidence="4">D-fructose-1,6-bisphosphate 1-phosphohydrolase class 3</fullName>
    </alternativeName>
</protein>
<dbReference type="Proteomes" id="UP000003157">
    <property type="component" value="Unassembled WGS sequence"/>
</dbReference>
<keyword evidence="3 4" id="KW-0119">Carbohydrate metabolism</keyword>
<sequence>MYINDKKLKNVEFDAKDLEYYELLSKQFPTIKDVCREIINLQSILNLPKGTEHFMSDLHGEYEAFHHIINNCSGVIKEKIKDYFSSELSKDEMEELATLIYYPNEKMEKVEKDGKLDQSWYHQNICYLIILIKKLSLKYTRSKVRKAIPEGWNYIIEELINERDHDSHYQKEYQHHIIESIITVDMAHDFIIMMTQLIKRLAVDKLHIVGDIFDRGSRPDKIIELLIKHHNVDIQWGNHDILWMGAACGNEACITRVIRNCLVYHNEEILENIYAISLRSLERYAKRRYPKLKRLQAMMQWISIMVLKTEAALILKHPEYQMNEQLKLHLVKNNQIQLGTKNYILEDIFEEDCRYELNEYENTIIQKLKKEFMSSEKLQQHVSFLYQKGSMYLCSNNTLLFHGCVPLNEQGYLKEIKINGTIYKGKSFFDYCDQQARNAYFHEDSEAIDFMFYLWSSIDSPLSGRQLKTFERFFIKDQSMWLEKRNPYYQFYNREECCLSILEEFHMNIKLSHIINGHTPVKCHETPLRANGKVIIIDGGFCKAYQKETGIAGYTLISNSHGLRLKSHTPFKGMDRVLNINSDIHSQSHDIETYIHRILVKDSDIGIDLIQRINQLKLLLYAYKMGIIKCVQ</sequence>
<evidence type="ECO:0000256" key="1">
    <source>
        <dbReference type="ARBA" id="ARBA00022801"/>
    </source>
</evidence>
<dbReference type="InterPro" id="IPR029052">
    <property type="entry name" value="Metallo-depent_PP-like"/>
</dbReference>
<dbReference type="UniPathway" id="UPA00138"/>
<dbReference type="Gene3D" id="3.60.21.10">
    <property type="match status" value="1"/>
</dbReference>
<evidence type="ECO:0000256" key="2">
    <source>
        <dbReference type="ARBA" id="ARBA00023211"/>
    </source>
</evidence>
<keyword evidence="2 4" id="KW-0464">Manganese</keyword>
<dbReference type="HAMAP" id="MF_01854">
    <property type="entry name" value="FBPase_class3"/>
    <property type="match status" value="1"/>
</dbReference>
<dbReference type="SUPFAM" id="SSF56300">
    <property type="entry name" value="Metallo-dependent phosphatases"/>
    <property type="match status" value="1"/>
</dbReference>
<dbReference type="eggNOG" id="COG3855">
    <property type="taxonomic scope" value="Bacteria"/>
</dbReference>
<accession>E7G6Y7</accession>
<gene>
    <name evidence="4" type="primary">fbp</name>
    <name evidence="5" type="ORF">HMPREF9488_00525</name>
</gene>
<comment type="pathway">
    <text evidence="4">Carbohydrate biosynthesis; gluconeogenesis.</text>
</comment>
<dbReference type="OrthoDB" id="9779903at2"/>
<dbReference type="AlphaFoldDB" id="E7G6Y7"/>
<keyword evidence="6" id="KW-1185">Reference proteome</keyword>
<dbReference type="RefSeq" id="WP_008787641.1">
    <property type="nucleotide sequence ID" value="NZ_AKCB01000001.1"/>
</dbReference>
<evidence type="ECO:0000256" key="4">
    <source>
        <dbReference type="HAMAP-Rule" id="MF_01854"/>
    </source>
</evidence>
<dbReference type="CDD" id="cd00838">
    <property type="entry name" value="MPP_superfamily"/>
    <property type="match status" value="1"/>
</dbReference>
<dbReference type="InterPro" id="IPR009164">
    <property type="entry name" value="FBPtase_class3"/>
</dbReference>
<evidence type="ECO:0000313" key="6">
    <source>
        <dbReference type="Proteomes" id="UP000003157"/>
    </source>
</evidence>
<comment type="similarity">
    <text evidence="4">Belongs to the FBPase class 3 family.</text>
</comment>
<comment type="caution">
    <text evidence="5">The sequence shown here is derived from an EMBL/GenBank/DDBJ whole genome shotgun (WGS) entry which is preliminary data.</text>
</comment>
<name>E7G6Y7_9FIRM</name>
<proteinExistence type="inferred from homology"/>